<evidence type="ECO:0000256" key="2">
    <source>
        <dbReference type="ARBA" id="ARBA00004613"/>
    </source>
</evidence>
<evidence type="ECO:0000256" key="7">
    <source>
        <dbReference type="SAM" id="SignalP"/>
    </source>
</evidence>
<dbReference type="EMBL" id="NBNE01000202">
    <property type="protein sequence ID" value="OWZ21644.1"/>
    <property type="molecule type" value="Genomic_DNA"/>
</dbReference>
<comment type="subcellular location">
    <subcellularLocation>
        <location evidence="1">Host cell</location>
    </subcellularLocation>
    <subcellularLocation>
        <location evidence="2">Secreted</location>
    </subcellularLocation>
</comment>
<evidence type="ECO:0000313" key="10">
    <source>
        <dbReference type="Proteomes" id="UP000198211"/>
    </source>
</evidence>
<evidence type="ECO:0000259" key="8">
    <source>
        <dbReference type="Pfam" id="PF22748"/>
    </source>
</evidence>
<evidence type="ECO:0000256" key="6">
    <source>
        <dbReference type="ARBA" id="ARBA00023026"/>
    </source>
</evidence>
<sequence>MRLHHVFLIAFAIMVNITVGFPSHIVSKLPTFFADEQVIFAKRFLRTASDVIEENEERAPQLPISKIESLKSLTTPATIPDDMFNRWVKKKKSVDKVFIRLSLNKNEEKLLNNPHFATWINYVKALDAATGGPSWTAISKLTKYYGDRDVAKIIEAAKKKPGMEKIADDLHAQQFQYWLSRYITDTPHYVFRSLALPFDDYKSLKNPLFLSWIDYVNFFNKNRSPKHQEGFLATLGTKYMYNDKGISKLVKVAMKKPNTMDFGKKLRAEQIERSLANGVSPTDVWGYLKYDVVGGKVFDSPNFKTLATYVDRFNTKNPGKKTALASVIMNHYYTNDPTNVLINVLKSKKPGTEQVVKQVEIEVFNIWEKTDVDPSLAFVKLALHETPSELFSNPLFNTWTAYVNVLNAKNPNTRTEVIDVLRARFGDSTLSKLLVEAKAVPSSKDLATKLEASLLAKMTTEGKPPVNVN</sequence>
<comment type="caution">
    <text evidence="9">The sequence shown here is derived from an EMBL/GenBank/DDBJ whole genome shotgun (WGS) entry which is preliminary data.</text>
</comment>
<reference evidence="10" key="1">
    <citation type="submission" date="2017-03" db="EMBL/GenBank/DDBJ databases">
        <title>Phytopthora megakarya and P. palmivora, two closely related causual agents of cacao black pod achieved similar genome size and gene model numbers by different mechanisms.</title>
        <authorList>
            <person name="Ali S."/>
            <person name="Shao J."/>
            <person name="Larry D.J."/>
            <person name="Kronmiller B."/>
            <person name="Shen D."/>
            <person name="Strem M.D."/>
            <person name="Melnick R.L."/>
            <person name="Guiltinan M.J."/>
            <person name="Tyler B.M."/>
            <person name="Meinhardt L.W."/>
            <person name="Bailey B.A."/>
        </authorList>
    </citation>
    <scope>NUCLEOTIDE SEQUENCE [LARGE SCALE GENOMIC DNA]</scope>
    <source>
        <strain evidence="10">zdho120</strain>
    </source>
</reference>
<name>A0A225WVD2_9STRA</name>
<protein>
    <submittedName>
        <fullName evidence="9">Avirulence (Avh) protein</fullName>
    </submittedName>
</protein>
<comment type="similarity">
    <text evidence="3">Belongs to the RxLR effector family.</text>
</comment>
<evidence type="ECO:0000256" key="3">
    <source>
        <dbReference type="ARBA" id="ARBA00010400"/>
    </source>
</evidence>
<evidence type="ECO:0000313" key="9">
    <source>
        <dbReference type="EMBL" id="OWZ21644.1"/>
    </source>
</evidence>
<organism evidence="9 10">
    <name type="scientific">Phytophthora megakarya</name>
    <dbReference type="NCBI Taxonomy" id="4795"/>
    <lineage>
        <taxon>Eukaryota</taxon>
        <taxon>Sar</taxon>
        <taxon>Stramenopiles</taxon>
        <taxon>Oomycota</taxon>
        <taxon>Peronosporomycetes</taxon>
        <taxon>Peronosporales</taxon>
        <taxon>Peronosporaceae</taxon>
        <taxon>Phytophthora</taxon>
    </lineage>
</organism>
<dbReference type="Pfam" id="PF22748">
    <property type="entry name" value="PexRD54_WY"/>
    <property type="match status" value="1"/>
</dbReference>
<keyword evidence="5 7" id="KW-0732">Signal</keyword>
<keyword evidence="4" id="KW-0964">Secreted</keyword>
<dbReference type="InterPro" id="IPR054463">
    <property type="entry name" value="PexRD54_WY"/>
</dbReference>
<dbReference type="GO" id="GO:0005576">
    <property type="term" value="C:extracellular region"/>
    <property type="evidence" value="ECO:0007669"/>
    <property type="project" value="UniProtKB-SubCell"/>
</dbReference>
<keyword evidence="6" id="KW-0843">Virulence</keyword>
<dbReference type="AlphaFoldDB" id="A0A225WVD2"/>
<evidence type="ECO:0000256" key="5">
    <source>
        <dbReference type="ARBA" id="ARBA00022729"/>
    </source>
</evidence>
<evidence type="ECO:0000256" key="4">
    <source>
        <dbReference type="ARBA" id="ARBA00022525"/>
    </source>
</evidence>
<dbReference type="GO" id="GO:0043657">
    <property type="term" value="C:host cell"/>
    <property type="evidence" value="ECO:0007669"/>
    <property type="project" value="UniProtKB-SubCell"/>
</dbReference>
<accession>A0A225WVD2</accession>
<keyword evidence="10" id="KW-1185">Reference proteome</keyword>
<proteinExistence type="inferred from homology"/>
<evidence type="ECO:0000256" key="1">
    <source>
        <dbReference type="ARBA" id="ARBA00004340"/>
    </source>
</evidence>
<feature type="domain" description="RxLR effector PexRD54 WY" evidence="8">
    <location>
        <begin position="85"/>
        <end position="123"/>
    </location>
</feature>
<feature type="signal peptide" evidence="7">
    <location>
        <begin position="1"/>
        <end position="20"/>
    </location>
</feature>
<feature type="chain" id="PRO_5012917522" evidence="7">
    <location>
        <begin position="21"/>
        <end position="469"/>
    </location>
</feature>
<dbReference type="Proteomes" id="UP000198211">
    <property type="component" value="Unassembled WGS sequence"/>
</dbReference>
<gene>
    <name evidence="9" type="ORF">PHMEG_0003768</name>
</gene>